<feature type="region of interest" description="Disordered" evidence="7">
    <location>
        <begin position="48"/>
        <end position="95"/>
    </location>
</feature>
<feature type="region of interest" description="Disordered" evidence="7">
    <location>
        <begin position="289"/>
        <end position="327"/>
    </location>
</feature>
<dbReference type="PANTHER" id="PTHR36206">
    <property type="entry name" value="ASPERCRYPTIN BIOSYNTHESIS CLUSTER-SPECIFIC TRANSCRIPTION REGULATOR ATNN-RELATED"/>
    <property type="match status" value="1"/>
</dbReference>
<feature type="region of interest" description="Disordered" evidence="7">
    <location>
        <begin position="450"/>
        <end position="492"/>
    </location>
</feature>
<feature type="compositionally biased region" description="Polar residues" evidence="7">
    <location>
        <begin position="71"/>
        <end position="88"/>
    </location>
</feature>
<keyword evidence="2" id="KW-0862">Zinc</keyword>
<dbReference type="Pfam" id="PF00172">
    <property type="entry name" value="Zn_clus"/>
    <property type="match status" value="1"/>
</dbReference>
<dbReference type="InterPro" id="IPR052360">
    <property type="entry name" value="Transcr_Regulatory_Proteins"/>
</dbReference>
<evidence type="ECO:0000313" key="9">
    <source>
        <dbReference type="EMBL" id="EDP47928.1"/>
    </source>
</evidence>
<keyword evidence="5" id="KW-0804">Transcription</keyword>
<proteinExistence type="predicted"/>
<dbReference type="GO" id="GO:0003677">
    <property type="term" value="F:DNA binding"/>
    <property type="evidence" value="ECO:0007669"/>
    <property type="project" value="UniProtKB-KW"/>
</dbReference>
<feature type="region of interest" description="Disordered" evidence="7">
    <location>
        <begin position="381"/>
        <end position="426"/>
    </location>
</feature>
<keyword evidence="10" id="KW-1185">Reference proteome</keyword>
<evidence type="ECO:0000256" key="7">
    <source>
        <dbReference type="SAM" id="MobiDB-lite"/>
    </source>
</evidence>
<evidence type="ECO:0000313" key="10">
    <source>
        <dbReference type="Proteomes" id="UP000001699"/>
    </source>
</evidence>
<evidence type="ECO:0000256" key="1">
    <source>
        <dbReference type="ARBA" id="ARBA00022723"/>
    </source>
</evidence>
<evidence type="ECO:0000256" key="2">
    <source>
        <dbReference type="ARBA" id="ARBA00022833"/>
    </source>
</evidence>
<dbReference type="SMART" id="SM00066">
    <property type="entry name" value="GAL4"/>
    <property type="match status" value="1"/>
</dbReference>
<dbReference type="InterPro" id="IPR036864">
    <property type="entry name" value="Zn2-C6_fun-type_DNA-bd_sf"/>
</dbReference>
<keyword evidence="4" id="KW-0238">DNA-binding</keyword>
<dbReference type="PROSITE" id="PS50048">
    <property type="entry name" value="ZN2_CY6_FUNGAL_2"/>
    <property type="match status" value="1"/>
</dbReference>
<keyword evidence="3" id="KW-0805">Transcription regulation</keyword>
<feature type="region of interest" description="Disordered" evidence="7">
    <location>
        <begin position="140"/>
        <end position="164"/>
    </location>
</feature>
<feature type="domain" description="Zn(2)-C6 fungal-type" evidence="8">
    <location>
        <begin position="428"/>
        <end position="456"/>
    </location>
</feature>
<gene>
    <name evidence="9" type="ORF">AFUB_097790</name>
</gene>
<feature type="compositionally biased region" description="Basic residues" evidence="7">
    <location>
        <begin position="50"/>
        <end position="66"/>
    </location>
</feature>
<feature type="compositionally biased region" description="Polar residues" evidence="7">
    <location>
        <begin position="346"/>
        <end position="365"/>
    </location>
</feature>
<organism evidence="9 10">
    <name type="scientific">Aspergillus fumigatus (strain CBS 144.89 / FGSC A1163 / CEA10)</name>
    <name type="common">Neosartorya fumigata</name>
    <dbReference type="NCBI Taxonomy" id="451804"/>
    <lineage>
        <taxon>Eukaryota</taxon>
        <taxon>Fungi</taxon>
        <taxon>Dikarya</taxon>
        <taxon>Ascomycota</taxon>
        <taxon>Pezizomycotina</taxon>
        <taxon>Eurotiomycetes</taxon>
        <taxon>Eurotiomycetidae</taxon>
        <taxon>Eurotiales</taxon>
        <taxon>Aspergillaceae</taxon>
        <taxon>Aspergillus</taxon>
        <taxon>Aspergillus subgen. Fumigati</taxon>
    </lineage>
</organism>
<feature type="compositionally biased region" description="Polar residues" evidence="7">
    <location>
        <begin position="203"/>
        <end position="212"/>
    </location>
</feature>
<keyword evidence="1" id="KW-0479">Metal-binding</keyword>
<dbReference type="Proteomes" id="UP000001699">
    <property type="component" value="Unassembled WGS sequence"/>
</dbReference>
<evidence type="ECO:0000256" key="3">
    <source>
        <dbReference type="ARBA" id="ARBA00023015"/>
    </source>
</evidence>
<feature type="region of interest" description="Disordered" evidence="7">
    <location>
        <begin position="190"/>
        <end position="213"/>
    </location>
</feature>
<sequence>MRLWTSEELDRVPQWFRARKHLTHKEVEAQFEQDFGCHRSFGAIQTASYRRAKPKGYGNPRKRRRTLAPDNPSQQRATTEPASGTEPSNIAPRSLTSYSVPRAGVSFLDALKSFPRSGIRRAELNQPKMLQAANAEAPINAADGTSWNERSSTTASASEMRSPGQAVTGVLLPTVGDAVSGSVSAGNGCELTQLGATSDRDGNSPSNTSTEISELGTPACFRPITLGSRPCPGAVNARAHASMTVAMIPTAHRMDTRNTDSDPAVHTVAAENSGHISLGIARRCSVPGPQVVTGAQPAGGETRSDLSNKSTEGISSSPSQHEHQTLLASVPETEPSIIAVSFGPSRPQSSEPNRPQHLPQMSSHISSTQPVEYTGVQFAEAQQLESPSQERRPYHTGIETPAAPTTSDIPNVTIQTAPKKKVTRSRTGCSTCRKKRVKCDENTPACDNCVRSGMPCDGPRRPRKPGRQPFAQQPKEGSSPLPDGNQDNVAERINSPGARAPEACLIDCTKASAQQNSISEAKNGSNAVSNGGCPVNNSPFCPRLRMSYRQWPIWEPVVMRFRQFVKSSIDIGFTAFLMASTGDRSLSYNFYMFAADSRLNAF</sequence>
<dbReference type="Gene3D" id="4.10.240.10">
    <property type="entry name" value="Zn(2)-C6 fungal-type DNA-binding domain"/>
    <property type="match status" value="1"/>
</dbReference>
<accession>B0YE44</accession>
<reference evidence="9 10" key="1">
    <citation type="journal article" date="2008" name="PLoS Genet.">
        <title>Genomic islands in the pathogenic filamentous fungus Aspergillus fumigatus.</title>
        <authorList>
            <person name="Fedorova N.D."/>
            <person name="Khaldi N."/>
            <person name="Joardar V.S."/>
            <person name="Maiti R."/>
            <person name="Amedeo P."/>
            <person name="Anderson M.J."/>
            <person name="Crabtree J."/>
            <person name="Silva J.C."/>
            <person name="Badger J.H."/>
            <person name="Albarraq A."/>
            <person name="Angiuoli S."/>
            <person name="Bussey H."/>
            <person name="Bowyer P."/>
            <person name="Cotty P.J."/>
            <person name="Dyer P.S."/>
            <person name="Egan A."/>
            <person name="Galens K."/>
            <person name="Fraser-Liggett C.M."/>
            <person name="Haas B.J."/>
            <person name="Inman J.M."/>
            <person name="Kent R."/>
            <person name="Lemieux S."/>
            <person name="Malavazi I."/>
            <person name="Orvis J."/>
            <person name="Roemer T."/>
            <person name="Ronning C.M."/>
            <person name="Sundaram J.P."/>
            <person name="Sutton G."/>
            <person name="Turner G."/>
            <person name="Venter J.C."/>
            <person name="White O.R."/>
            <person name="Whitty B.R."/>
            <person name="Youngman P."/>
            <person name="Wolfe K.H."/>
            <person name="Goldman G.H."/>
            <person name="Wortman J.R."/>
            <person name="Jiang B."/>
            <person name="Denning D.W."/>
            <person name="Nierman W.C."/>
        </authorList>
    </citation>
    <scope>NUCLEOTIDE SEQUENCE [LARGE SCALE GENOMIC DNA]</scope>
    <source>
        <strain evidence="10">CBS 144.89 / FGSC A1163 / CEA10</strain>
    </source>
</reference>
<feature type="compositionally biased region" description="Polar residues" evidence="7">
    <location>
        <begin position="403"/>
        <end position="416"/>
    </location>
</feature>
<feature type="compositionally biased region" description="Polar residues" evidence="7">
    <location>
        <begin position="305"/>
        <end position="319"/>
    </location>
</feature>
<dbReference type="EMBL" id="DS499602">
    <property type="protein sequence ID" value="EDP47928.1"/>
    <property type="molecule type" value="Genomic_DNA"/>
</dbReference>
<evidence type="ECO:0000256" key="5">
    <source>
        <dbReference type="ARBA" id="ARBA00023163"/>
    </source>
</evidence>
<evidence type="ECO:0000256" key="6">
    <source>
        <dbReference type="ARBA" id="ARBA00023242"/>
    </source>
</evidence>
<dbReference type="GO" id="GO:0008270">
    <property type="term" value="F:zinc ion binding"/>
    <property type="evidence" value="ECO:0007669"/>
    <property type="project" value="InterPro"/>
</dbReference>
<dbReference type="CDD" id="cd00067">
    <property type="entry name" value="GAL4"/>
    <property type="match status" value="1"/>
</dbReference>
<name>B0YE44_ASPFC</name>
<dbReference type="AlphaFoldDB" id="B0YE44"/>
<evidence type="ECO:0000256" key="4">
    <source>
        <dbReference type="ARBA" id="ARBA00023125"/>
    </source>
</evidence>
<dbReference type="InterPro" id="IPR001138">
    <property type="entry name" value="Zn2Cys6_DnaBD"/>
</dbReference>
<evidence type="ECO:0000259" key="8">
    <source>
        <dbReference type="PROSITE" id="PS50048"/>
    </source>
</evidence>
<dbReference type="PROSITE" id="PS00463">
    <property type="entry name" value="ZN2_CY6_FUNGAL_1"/>
    <property type="match status" value="1"/>
</dbReference>
<feature type="region of interest" description="Disordered" evidence="7">
    <location>
        <begin position="340"/>
        <end position="365"/>
    </location>
</feature>
<feature type="compositionally biased region" description="Polar residues" evidence="7">
    <location>
        <begin position="143"/>
        <end position="159"/>
    </location>
</feature>
<keyword evidence="6" id="KW-0539">Nucleus</keyword>
<protein>
    <recommendedName>
        <fullName evidence="8">Zn(2)-C6 fungal-type domain-containing protein</fullName>
    </recommendedName>
</protein>
<dbReference type="PANTHER" id="PTHR36206:SF12">
    <property type="entry name" value="ASPERCRYPTIN BIOSYNTHESIS CLUSTER-SPECIFIC TRANSCRIPTION REGULATOR ATNN-RELATED"/>
    <property type="match status" value="1"/>
</dbReference>
<dbReference type="SUPFAM" id="SSF57701">
    <property type="entry name" value="Zn2/Cys6 DNA-binding domain"/>
    <property type="match status" value="1"/>
</dbReference>
<dbReference type="HOGENOM" id="CLU_453384_0_0_1"/>
<dbReference type="GO" id="GO:0000981">
    <property type="term" value="F:DNA-binding transcription factor activity, RNA polymerase II-specific"/>
    <property type="evidence" value="ECO:0007669"/>
    <property type="project" value="InterPro"/>
</dbReference>